<feature type="region of interest" description="Disordered" evidence="1">
    <location>
        <begin position="124"/>
        <end position="145"/>
    </location>
</feature>
<reference evidence="3 4" key="1">
    <citation type="submission" date="2017-10" db="EMBL/GenBank/DDBJ databases">
        <title>Comparative genomics in systemic dimorphic fungi from Ajellomycetaceae.</title>
        <authorList>
            <person name="Munoz J.F."/>
            <person name="Mcewen J.G."/>
            <person name="Clay O.K."/>
            <person name="Cuomo C.A."/>
        </authorList>
    </citation>
    <scope>NUCLEOTIDE SEQUENCE [LARGE SCALE GENOMIC DNA]</scope>
    <source>
        <strain evidence="3 4">UAMH5409</strain>
    </source>
</reference>
<keyword evidence="2" id="KW-0732">Signal</keyword>
<evidence type="ECO:0008006" key="5">
    <source>
        <dbReference type="Google" id="ProtNLM"/>
    </source>
</evidence>
<name>A0A2B7WKB9_9EURO</name>
<dbReference type="EMBL" id="PDNB01000259">
    <property type="protein sequence ID" value="PGG97046.1"/>
    <property type="molecule type" value="Genomic_DNA"/>
</dbReference>
<organism evidence="3 4">
    <name type="scientific">Helicocarpus griseus UAMH5409</name>
    <dbReference type="NCBI Taxonomy" id="1447875"/>
    <lineage>
        <taxon>Eukaryota</taxon>
        <taxon>Fungi</taxon>
        <taxon>Dikarya</taxon>
        <taxon>Ascomycota</taxon>
        <taxon>Pezizomycotina</taxon>
        <taxon>Eurotiomycetes</taxon>
        <taxon>Eurotiomycetidae</taxon>
        <taxon>Onygenales</taxon>
        <taxon>Ajellomycetaceae</taxon>
        <taxon>Helicocarpus</taxon>
    </lineage>
</organism>
<feature type="signal peptide" evidence="2">
    <location>
        <begin position="1"/>
        <end position="19"/>
    </location>
</feature>
<evidence type="ECO:0000313" key="3">
    <source>
        <dbReference type="EMBL" id="PGG97046.1"/>
    </source>
</evidence>
<dbReference type="Proteomes" id="UP000223968">
    <property type="component" value="Unassembled WGS sequence"/>
</dbReference>
<accession>A0A2B7WKB9</accession>
<evidence type="ECO:0000256" key="1">
    <source>
        <dbReference type="SAM" id="MobiDB-lite"/>
    </source>
</evidence>
<evidence type="ECO:0000256" key="2">
    <source>
        <dbReference type="SAM" id="SignalP"/>
    </source>
</evidence>
<proteinExistence type="predicted"/>
<comment type="caution">
    <text evidence="3">The sequence shown here is derived from an EMBL/GenBank/DDBJ whole genome shotgun (WGS) entry which is preliminary data.</text>
</comment>
<evidence type="ECO:0000313" key="4">
    <source>
        <dbReference type="Proteomes" id="UP000223968"/>
    </source>
</evidence>
<protein>
    <recommendedName>
        <fullName evidence="5">Ecp2 effector protein domain-containing protein</fullName>
    </recommendedName>
</protein>
<keyword evidence="4" id="KW-1185">Reference proteome</keyword>
<feature type="chain" id="PRO_5012518758" description="Ecp2 effector protein domain-containing protein" evidence="2">
    <location>
        <begin position="20"/>
        <end position="173"/>
    </location>
</feature>
<sequence>MKTTAILFAALGVIGQVASAPFYQDGKISCYDNKWTVDGAKPKHFSEITRAFCNQHAGQMLEPFQTAQQTITVQTAEGKPWNVQLYMRRSADMPVPAEALDAGLCIHLFDRLIKECPGKKSKGDLTHFKGGSTSTSGGNATGDNNRKDTWWSVGVDCDYYSGYCPGGKNFVGW</sequence>
<dbReference type="AlphaFoldDB" id="A0A2B7WKB9"/>
<feature type="compositionally biased region" description="Low complexity" evidence="1">
    <location>
        <begin position="130"/>
        <end position="143"/>
    </location>
</feature>
<gene>
    <name evidence="3" type="ORF">AJ79_09360</name>
</gene>